<dbReference type="KEGG" id="acae:HYG86_13135"/>
<accession>A0A7G9WAE0</accession>
<evidence type="ECO:0000313" key="4">
    <source>
        <dbReference type="Proteomes" id="UP000516160"/>
    </source>
</evidence>
<evidence type="ECO:0000256" key="1">
    <source>
        <dbReference type="SAM" id="Phobius"/>
    </source>
</evidence>
<dbReference type="Gene3D" id="3.30.70.1450">
    <property type="entry name" value="Regulator of K+ conductance, C-terminal domain"/>
    <property type="match status" value="1"/>
</dbReference>
<feature type="transmembrane region" description="Helical" evidence="1">
    <location>
        <begin position="28"/>
        <end position="50"/>
    </location>
</feature>
<keyword evidence="4" id="KW-1185">Reference proteome</keyword>
<proteinExistence type="predicted"/>
<keyword evidence="1" id="KW-0812">Transmembrane</keyword>
<dbReference type="GO" id="GO:0006813">
    <property type="term" value="P:potassium ion transport"/>
    <property type="evidence" value="ECO:0007669"/>
    <property type="project" value="InterPro"/>
</dbReference>
<dbReference type="PROSITE" id="PS51202">
    <property type="entry name" value="RCK_C"/>
    <property type="match status" value="1"/>
</dbReference>
<keyword evidence="1" id="KW-1133">Transmembrane helix</keyword>
<name>A0A7G9WAE0_ALKCA</name>
<dbReference type="InterPro" id="IPR006037">
    <property type="entry name" value="RCK_C"/>
</dbReference>
<evidence type="ECO:0000313" key="3">
    <source>
        <dbReference type="EMBL" id="QNO15652.1"/>
    </source>
</evidence>
<dbReference type="GO" id="GO:0008324">
    <property type="term" value="F:monoatomic cation transmembrane transporter activity"/>
    <property type="evidence" value="ECO:0007669"/>
    <property type="project" value="InterPro"/>
</dbReference>
<dbReference type="EMBL" id="CP058559">
    <property type="protein sequence ID" value="QNO15652.1"/>
    <property type="molecule type" value="Genomic_DNA"/>
</dbReference>
<protein>
    <submittedName>
        <fullName evidence="3">TrkA C-terminal domain-containing protein</fullName>
    </submittedName>
</protein>
<dbReference type="Proteomes" id="UP000516160">
    <property type="component" value="Chromosome"/>
</dbReference>
<sequence length="154" mass="17095">MSLMIIGHIGLTVIVISAVTLSRAIALWQLFAGASLICLVYIISTNRFLLTNLDKGIENQLIKKLRLSKKPVEEILHLSDEYSIAEVELSENCPIINRSLTSLQLTKKDILVLAIKGENRLILTPTGNDIIKQGESLVVYGKLKNIEEIINCNI</sequence>
<dbReference type="RefSeq" id="WP_213166060.1">
    <property type="nucleotide sequence ID" value="NZ_CP058559.1"/>
</dbReference>
<feature type="domain" description="RCK C-terminal" evidence="2">
    <location>
        <begin position="70"/>
        <end position="154"/>
    </location>
</feature>
<gene>
    <name evidence="3" type="ORF">HYG86_13135</name>
</gene>
<organism evidence="3 4">
    <name type="scientific">Alkalicella caledoniensis</name>
    <dbReference type="NCBI Taxonomy" id="2731377"/>
    <lineage>
        <taxon>Bacteria</taxon>
        <taxon>Bacillati</taxon>
        <taxon>Bacillota</taxon>
        <taxon>Clostridia</taxon>
        <taxon>Eubacteriales</taxon>
        <taxon>Proteinivoracaceae</taxon>
        <taxon>Alkalicella</taxon>
    </lineage>
</organism>
<dbReference type="AlphaFoldDB" id="A0A7G9WAE0"/>
<keyword evidence="1" id="KW-0472">Membrane</keyword>
<evidence type="ECO:0000259" key="2">
    <source>
        <dbReference type="PROSITE" id="PS51202"/>
    </source>
</evidence>
<dbReference type="Pfam" id="PF02080">
    <property type="entry name" value="TrkA_C"/>
    <property type="match status" value="1"/>
</dbReference>
<reference evidence="3 4" key="1">
    <citation type="submission" date="2020-07" db="EMBL/GenBank/DDBJ databases">
        <title>Alkalicella. sp. LB2 genome.</title>
        <authorList>
            <person name="Postec A."/>
            <person name="Quemeneur M."/>
        </authorList>
    </citation>
    <scope>NUCLEOTIDE SEQUENCE [LARGE SCALE GENOMIC DNA]</scope>
    <source>
        <strain evidence="3 4">LB2</strain>
    </source>
</reference>
<dbReference type="InterPro" id="IPR036721">
    <property type="entry name" value="RCK_C_sf"/>
</dbReference>
<dbReference type="SUPFAM" id="SSF116726">
    <property type="entry name" value="TrkA C-terminal domain-like"/>
    <property type="match status" value="1"/>
</dbReference>